<dbReference type="InterPro" id="IPR012292">
    <property type="entry name" value="Globin/Proto"/>
</dbReference>
<proteinExistence type="predicted"/>
<keyword evidence="2" id="KW-1185">Reference proteome</keyword>
<dbReference type="SUPFAM" id="SSF46458">
    <property type="entry name" value="Globin-like"/>
    <property type="match status" value="1"/>
</dbReference>
<dbReference type="EMBL" id="JBHLWN010000045">
    <property type="protein sequence ID" value="MFC0213053.1"/>
    <property type="molecule type" value="Genomic_DNA"/>
</dbReference>
<name>A0ABV6DK74_9BACL</name>
<dbReference type="Proteomes" id="UP001589776">
    <property type="component" value="Unassembled WGS sequence"/>
</dbReference>
<gene>
    <name evidence="1" type="ORF">ACFFK0_11395</name>
</gene>
<accession>A0ABV6DK74</accession>
<dbReference type="InterPro" id="IPR009050">
    <property type="entry name" value="Globin-like_sf"/>
</dbReference>
<evidence type="ECO:0000313" key="1">
    <source>
        <dbReference type="EMBL" id="MFC0213053.1"/>
    </source>
</evidence>
<comment type="caution">
    <text evidence="1">The sequence shown here is derived from an EMBL/GenBank/DDBJ whole genome shotgun (WGS) entry which is preliminary data.</text>
</comment>
<protein>
    <submittedName>
        <fullName evidence="1">Uncharacterized protein</fullName>
    </submittedName>
</protein>
<reference evidence="1 2" key="1">
    <citation type="submission" date="2024-09" db="EMBL/GenBank/DDBJ databases">
        <authorList>
            <person name="Sun Q."/>
            <person name="Mori K."/>
        </authorList>
    </citation>
    <scope>NUCLEOTIDE SEQUENCE [LARGE SCALE GENOMIC DNA]</scope>
    <source>
        <strain evidence="1 2">CCM 7759</strain>
    </source>
</reference>
<dbReference type="Gene3D" id="1.10.490.10">
    <property type="entry name" value="Globins"/>
    <property type="match status" value="1"/>
</dbReference>
<sequence length="47" mass="5245">MLSEKAIQIIKSTVPVLEVHGTAITKRFYEMLSVFPTLPAIRITGFP</sequence>
<dbReference type="RefSeq" id="WP_377470338.1">
    <property type="nucleotide sequence ID" value="NZ_JBHLWN010000045.1"/>
</dbReference>
<organism evidence="1 2">
    <name type="scientific">Paenibacillus chartarius</name>
    <dbReference type="NCBI Taxonomy" id="747481"/>
    <lineage>
        <taxon>Bacteria</taxon>
        <taxon>Bacillati</taxon>
        <taxon>Bacillota</taxon>
        <taxon>Bacilli</taxon>
        <taxon>Bacillales</taxon>
        <taxon>Paenibacillaceae</taxon>
        <taxon>Paenibacillus</taxon>
    </lineage>
</organism>
<evidence type="ECO:0000313" key="2">
    <source>
        <dbReference type="Proteomes" id="UP001589776"/>
    </source>
</evidence>